<keyword evidence="1" id="KW-0472">Membrane</keyword>
<dbReference type="Gene3D" id="2.60.120.200">
    <property type="match status" value="1"/>
</dbReference>
<organism evidence="2">
    <name type="scientific">viral metagenome</name>
    <dbReference type="NCBI Taxonomy" id="1070528"/>
    <lineage>
        <taxon>unclassified sequences</taxon>
        <taxon>metagenomes</taxon>
        <taxon>organismal metagenomes</taxon>
    </lineage>
</organism>
<dbReference type="Pfam" id="PF13385">
    <property type="entry name" value="Laminin_G_3"/>
    <property type="match status" value="1"/>
</dbReference>
<keyword evidence="1" id="KW-0812">Transmembrane</keyword>
<dbReference type="AlphaFoldDB" id="A0A6C0I3G2"/>
<sequence>MSSIFKSITDYANNALATSRGYLDKFKTESSASPEFITSNTLIAKFGFLILAIVLFIIFLNIGIFLLRYLMTPAANPYLIKGQIQGNKPIVIKQDISMKYSVQLQRSNNEDTGMEFTWSVWLNFNDIGNESKAEHIFNKGDNNIDKISGIAKVNNAPGLYVSRITDQVSNSLVLHVKMDTNSPNDTENTIDIPNIPIGKWVNVVIRLQNTFLDVYINGTIAKRNVLKFVPKQNYNDVNVCQQGGFQGMLSDLRYYNHAVNVFEINNIVSWGPNTSFYVPTTQMRKHTKIFDYLSQSWYKSQ</sequence>
<protein>
    <recommendedName>
        <fullName evidence="3">LamG-like jellyroll fold domain-containing protein</fullName>
    </recommendedName>
</protein>
<keyword evidence="1" id="KW-1133">Transmembrane helix</keyword>
<evidence type="ECO:0008006" key="3">
    <source>
        <dbReference type="Google" id="ProtNLM"/>
    </source>
</evidence>
<proteinExistence type="predicted"/>
<dbReference type="InterPro" id="IPR013320">
    <property type="entry name" value="ConA-like_dom_sf"/>
</dbReference>
<name>A0A6C0I3G2_9ZZZZ</name>
<dbReference type="SUPFAM" id="SSF49899">
    <property type="entry name" value="Concanavalin A-like lectins/glucanases"/>
    <property type="match status" value="1"/>
</dbReference>
<feature type="transmembrane region" description="Helical" evidence="1">
    <location>
        <begin position="46"/>
        <end position="71"/>
    </location>
</feature>
<evidence type="ECO:0000256" key="1">
    <source>
        <dbReference type="SAM" id="Phobius"/>
    </source>
</evidence>
<dbReference type="EMBL" id="MN740087">
    <property type="protein sequence ID" value="QHT87329.1"/>
    <property type="molecule type" value="Genomic_DNA"/>
</dbReference>
<accession>A0A6C0I3G2</accession>
<evidence type="ECO:0000313" key="2">
    <source>
        <dbReference type="EMBL" id="QHT87329.1"/>
    </source>
</evidence>
<reference evidence="2" key="1">
    <citation type="journal article" date="2020" name="Nature">
        <title>Giant virus diversity and host interactions through global metagenomics.</title>
        <authorList>
            <person name="Schulz F."/>
            <person name="Roux S."/>
            <person name="Paez-Espino D."/>
            <person name="Jungbluth S."/>
            <person name="Walsh D.A."/>
            <person name="Denef V.J."/>
            <person name="McMahon K.D."/>
            <person name="Konstantinidis K.T."/>
            <person name="Eloe-Fadrosh E.A."/>
            <person name="Kyrpides N.C."/>
            <person name="Woyke T."/>
        </authorList>
    </citation>
    <scope>NUCLEOTIDE SEQUENCE</scope>
    <source>
        <strain evidence="2">GVMAG-M-3300023184-190</strain>
    </source>
</reference>